<accession>A0ABM7TSP9</accession>
<dbReference type="RefSeq" id="WP_229515394.1">
    <property type="nucleotide sequence ID" value="NZ_AP024956.1"/>
</dbReference>
<organism evidence="1 2">
    <name type="scientific">Paraburkholderia terrae</name>
    <dbReference type="NCBI Taxonomy" id="311230"/>
    <lineage>
        <taxon>Bacteria</taxon>
        <taxon>Pseudomonadati</taxon>
        <taxon>Pseudomonadota</taxon>
        <taxon>Betaproteobacteria</taxon>
        <taxon>Burkholderiales</taxon>
        <taxon>Burkholderiaceae</taxon>
        <taxon>Paraburkholderia</taxon>
    </lineage>
</organism>
<protein>
    <submittedName>
        <fullName evidence="1">Uncharacterized protein</fullName>
    </submittedName>
</protein>
<proteinExistence type="predicted"/>
<gene>
    <name evidence="1" type="ORF">PTKU64_57980</name>
</gene>
<evidence type="ECO:0000313" key="2">
    <source>
        <dbReference type="Proteomes" id="UP001319874"/>
    </source>
</evidence>
<keyword evidence="2" id="KW-1185">Reference proteome</keyword>
<dbReference type="EMBL" id="AP024956">
    <property type="protein sequence ID" value="BCZ82123.1"/>
    <property type="molecule type" value="Genomic_DNA"/>
</dbReference>
<name>A0ABM7TSP9_9BURK</name>
<reference evidence="1 2" key="1">
    <citation type="journal article" date="2022" name="Front. Microbiol.">
        <title>Identification and characterization of a novel class of self-sufficient cytochrome P450 hydroxylase involved in cyclohexanecarboxylate degradation in Paraburkholderia terrae strain KU-64.</title>
        <authorList>
            <person name="Yamamoto T."/>
            <person name="Hasegawa Y."/>
            <person name="Iwaki H."/>
        </authorList>
    </citation>
    <scope>NUCLEOTIDE SEQUENCE [LARGE SCALE GENOMIC DNA]</scope>
    <source>
        <strain evidence="1 2">KU-64</strain>
    </source>
</reference>
<dbReference type="Proteomes" id="UP001319874">
    <property type="component" value="Chromosome 2"/>
</dbReference>
<sequence length="61" mass="7169">MANTIGWKDDAPIVLRARMRYKRFVLVDTAEKLSYVRNAAPESADRVRVRDASEQFFFSFR</sequence>
<evidence type="ECO:0000313" key="1">
    <source>
        <dbReference type="EMBL" id="BCZ82123.1"/>
    </source>
</evidence>